<feature type="binding site" evidence="2">
    <location>
        <position position="114"/>
    </location>
    <ligand>
        <name>Mg(2+)</name>
        <dbReference type="ChEBI" id="CHEBI:18420"/>
        <label>1</label>
        <note>catalytic</note>
    </ligand>
</feature>
<sequence length="291" mass="30702">MPDGFTLEDELTLAGRLADAAWIAIRPHFRALKGVDNKAGGPPAAQPAARPQPTATPSIPAKAPFDPVTEADRAAERAIRAILEAERPHHGVTGEEYPETPSSSGYRWLIDPVDGTRAFIAGLPVWTTLISLVGPDDVPLIGVIDQPVLGERYLGWPGGAALVKDGTQTPIRVSACSDLREATIATTDAFMFNPAEQGAWTHLRATARITRYGLDAYAYARLAGGTIDLVAESGLKAWDVAALIPVVRGAGGIATDWRGNEPKLGGQIVCASSDGVMEQALLALRRSATLA</sequence>
<dbReference type="GO" id="GO:0006020">
    <property type="term" value="P:inositol metabolic process"/>
    <property type="evidence" value="ECO:0007669"/>
    <property type="project" value="TreeGrafter"/>
</dbReference>
<dbReference type="Gene3D" id="3.30.540.10">
    <property type="entry name" value="Fructose-1,6-Bisphosphatase, subunit A, domain 1"/>
    <property type="match status" value="1"/>
</dbReference>
<keyword evidence="2" id="KW-0479">Metal-binding</keyword>
<proteinExistence type="inferred from homology"/>
<dbReference type="PATRIC" id="fig|1280950.3.peg.2785"/>
<evidence type="ECO:0000256" key="3">
    <source>
        <dbReference type="SAM" id="MobiDB-lite"/>
    </source>
</evidence>
<dbReference type="InterPro" id="IPR000760">
    <property type="entry name" value="Inositol_monophosphatase-like"/>
</dbReference>
<comment type="caution">
    <text evidence="4">The sequence shown here is derived from an EMBL/GenBank/DDBJ whole genome shotgun (WGS) entry which is preliminary data.</text>
</comment>
<gene>
    <name evidence="4" type="ORF">HJO_13856</name>
</gene>
<dbReference type="AlphaFoldDB" id="A0A059FHE1"/>
<reference evidence="4 5" key="1">
    <citation type="journal article" date="2014" name="Antonie Van Leeuwenhoek">
        <title>Hyphomonas beringensis sp. nov. and Hyphomonas chukchiensis sp. nov., isolated from surface seawater of the Bering Sea and Chukchi Sea.</title>
        <authorList>
            <person name="Li C."/>
            <person name="Lai Q."/>
            <person name="Li G."/>
            <person name="Dong C."/>
            <person name="Wang J."/>
            <person name="Liao Y."/>
            <person name="Shao Z."/>
        </authorList>
    </citation>
    <scope>NUCLEOTIDE SEQUENCE [LARGE SCALE GENOMIC DNA]</scope>
    <source>
        <strain evidence="4 5">MHS-2</strain>
    </source>
</reference>
<dbReference type="CDD" id="cd01641">
    <property type="entry name" value="Bacterial_IMPase_like_1"/>
    <property type="match status" value="1"/>
</dbReference>
<evidence type="ECO:0000313" key="5">
    <source>
        <dbReference type="Proteomes" id="UP000025171"/>
    </source>
</evidence>
<dbReference type="OrthoDB" id="9785695at2"/>
<evidence type="ECO:0000313" key="4">
    <source>
        <dbReference type="EMBL" id="KCZ90039.1"/>
    </source>
</evidence>
<name>A0A059FHE1_9PROT</name>
<keyword evidence="5" id="KW-1185">Reference proteome</keyword>
<evidence type="ECO:0000256" key="1">
    <source>
        <dbReference type="ARBA" id="ARBA00009759"/>
    </source>
</evidence>
<dbReference type="STRING" id="1280950.HJO_13856"/>
<dbReference type="EMBL" id="ARYK01000007">
    <property type="protein sequence ID" value="KCZ90039.1"/>
    <property type="molecule type" value="Genomic_DNA"/>
</dbReference>
<protein>
    <submittedName>
        <fullName evidence="4">Inositol monophosphatase family protein</fullName>
    </submittedName>
</protein>
<accession>A0A059FHE1</accession>
<dbReference type="SUPFAM" id="SSF56655">
    <property type="entry name" value="Carbohydrate phosphatase"/>
    <property type="match status" value="1"/>
</dbReference>
<keyword evidence="2" id="KW-0460">Magnesium</keyword>
<feature type="compositionally biased region" description="Low complexity" evidence="3">
    <location>
        <begin position="39"/>
        <end position="57"/>
    </location>
</feature>
<evidence type="ECO:0000256" key="2">
    <source>
        <dbReference type="PIRSR" id="PIRSR600760-2"/>
    </source>
</evidence>
<comment type="similarity">
    <text evidence="1">Belongs to the inositol monophosphatase superfamily.</text>
</comment>
<feature type="binding site" evidence="2">
    <location>
        <position position="111"/>
    </location>
    <ligand>
        <name>Mg(2+)</name>
        <dbReference type="ChEBI" id="CHEBI:18420"/>
        <label>1</label>
        <note>catalytic</note>
    </ligand>
</feature>
<comment type="cofactor">
    <cofactor evidence="2">
        <name>Mg(2+)</name>
        <dbReference type="ChEBI" id="CHEBI:18420"/>
    </cofactor>
</comment>
<dbReference type="Proteomes" id="UP000025171">
    <property type="component" value="Unassembled WGS sequence"/>
</dbReference>
<dbReference type="GO" id="GO:0007165">
    <property type="term" value="P:signal transduction"/>
    <property type="evidence" value="ECO:0007669"/>
    <property type="project" value="TreeGrafter"/>
</dbReference>
<dbReference type="GO" id="GO:0008934">
    <property type="term" value="F:inositol monophosphate 1-phosphatase activity"/>
    <property type="evidence" value="ECO:0007669"/>
    <property type="project" value="TreeGrafter"/>
</dbReference>
<feature type="region of interest" description="Disordered" evidence="3">
    <location>
        <begin position="36"/>
        <end position="65"/>
    </location>
</feature>
<feature type="binding site" evidence="2">
    <location>
        <position position="95"/>
    </location>
    <ligand>
        <name>Mg(2+)</name>
        <dbReference type="ChEBI" id="CHEBI:18420"/>
        <label>1</label>
        <note>catalytic</note>
    </ligand>
</feature>
<dbReference type="PANTHER" id="PTHR20854:SF4">
    <property type="entry name" value="INOSITOL-1-MONOPHOSPHATASE-RELATED"/>
    <property type="match status" value="1"/>
</dbReference>
<dbReference type="Pfam" id="PF00459">
    <property type="entry name" value="Inositol_P"/>
    <property type="match status" value="1"/>
</dbReference>
<dbReference type="PRINTS" id="PR00377">
    <property type="entry name" value="IMPHPHTASES"/>
</dbReference>
<dbReference type="RefSeq" id="WP_035617942.1">
    <property type="nucleotide sequence ID" value="NZ_ARYK01000007.1"/>
</dbReference>
<dbReference type="GO" id="GO:0046872">
    <property type="term" value="F:metal ion binding"/>
    <property type="evidence" value="ECO:0007669"/>
    <property type="project" value="UniProtKB-KW"/>
</dbReference>
<dbReference type="PANTHER" id="PTHR20854">
    <property type="entry name" value="INOSITOL MONOPHOSPHATASE"/>
    <property type="match status" value="1"/>
</dbReference>
<dbReference type="eggNOG" id="COG0483">
    <property type="taxonomic scope" value="Bacteria"/>
</dbReference>
<feature type="binding site" evidence="2">
    <location>
        <position position="239"/>
    </location>
    <ligand>
        <name>Mg(2+)</name>
        <dbReference type="ChEBI" id="CHEBI:18420"/>
        <label>1</label>
        <note>catalytic</note>
    </ligand>
</feature>
<dbReference type="Gene3D" id="3.40.190.80">
    <property type="match status" value="1"/>
</dbReference>
<organism evidence="4 5">
    <name type="scientific">Hyphomonas johnsonii MHS-2</name>
    <dbReference type="NCBI Taxonomy" id="1280950"/>
    <lineage>
        <taxon>Bacteria</taxon>
        <taxon>Pseudomonadati</taxon>
        <taxon>Pseudomonadota</taxon>
        <taxon>Alphaproteobacteria</taxon>
        <taxon>Hyphomonadales</taxon>
        <taxon>Hyphomonadaceae</taxon>
        <taxon>Hyphomonas</taxon>
    </lineage>
</organism>